<organism evidence="2 3">
    <name type="scientific">Monoglobus pectinilyticus</name>
    <dbReference type="NCBI Taxonomy" id="1981510"/>
    <lineage>
        <taxon>Bacteria</taxon>
        <taxon>Bacillati</taxon>
        <taxon>Bacillota</taxon>
        <taxon>Clostridia</taxon>
        <taxon>Monoglobales</taxon>
        <taxon>Monoglobaceae</taxon>
        <taxon>Monoglobus</taxon>
    </lineage>
</organism>
<gene>
    <name evidence="2" type="ORF">B9O19_00338</name>
</gene>
<sequence length="131" mass="14794">MNRKNNKRSFTCKNCDKLVPIDGCGTRNRNHCPKCLMSIHLDNIPGDRKANCGGIMEPISVWARENGEWAIIHRCRICGKISSNRIAADDNIVKLLSIAVKPLSLPPFPLEYFEELVMSENINIEIDSKLD</sequence>
<dbReference type="GeneID" id="98061767"/>
<evidence type="ECO:0000313" key="2">
    <source>
        <dbReference type="EMBL" id="AUO18522.1"/>
    </source>
</evidence>
<dbReference type="InterPro" id="IPR024439">
    <property type="entry name" value="RNHCP"/>
</dbReference>
<accession>A0A2K9NZQ7</accession>
<dbReference type="RefSeq" id="WP_245862972.1">
    <property type="nucleotide sequence ID" value="NZ_CP020991.1"/>
</dbReference>
<reference evidence="2 3" key="1">
    <citation type="submission" date="2017-04" db="EMBL/GenBank/DDBJ databases">
        <title>Monoglobus pectinilyticus 14 draft genome.</title>
        <authorList>
            <person name="Kim C."/>
            <person name="Rosendale D.I."/>
            <person name="Kelly W.J."/>
            <person name="Tannock G.W."/>
            <person name="Patchett M.L."/>
            <person name="Jordens J.Z."/>
        </authorList>
    </citation>
    <scope>NUCLEOTIDE SEQUENCE [LARGE SCALE GENOMIC DNA]</scope>
    <source>
        <strain evidence="2 3">14</strain>
    </source>
</reference>
<name>A0A2K9NZQ7_9FIRM</name>
<dbReference type="Proteomes" id="UP000235589">
    <property type="component" value="Chromosome"/>
</dbReference>
<proteinExistence type="predicted"/>
<dbReference type="KEGG" id="mpec:B9O19_00338"/>
<dbReference type="AlphaFoldDB" id="A0A2K9NZQ7"/>
<keyword evidence="3" id="KW-1185">Reference proteome</keyword>
<evidence type="ECO:0000313" key="3">
    <source>
        <dbReference type="Proteomes" id="UP000235589"/>
    </source>
</evidence>
<evidence type="ECO:0000259" key="1">
    <source>
        <dbReference type="Pfam" id="PF12647"/>
    </source>
</evidence>
<dbReference type="EMBL" id="CP020991">
    <property type="protein sequence ID" value="AUO18522.1"/>
    <property type="molecule type" value="Genomic_DNA"/>
</dbReference>
<feature type="domain" description="RNHCP" evidence="1">
    <location>
        <begin position="8"/>
        <end position="95"/>
    </location>
</feature>
<protein>
    <recommendedName>
        <fullName evidence="1">RNHCP domain-containing protein</fullName>
    </recommendedName>
</protein>
<dbReference type="Pfam" id="PF12647">
    <property type="entry name" value="RNHCP"/>
    <property type="match status" value="1"/>
</dbReference>